<keyword evidence="5" id="KW-0498">Mitosis</keyword>
<feature type="compositionally biased region" description="Acidic residues" evidence="8">
    <location>
        <begin position="1034"/>
        <end position="1043"/>
    </location>
</feature>
<feature type="domain" description="Nuclear condensin complex subunit 3 C-terminal" evidence="9">
    <location>
        <begin position="562"/>
        <end position="838"/>
    </location>
</feature>
<dbReference type="Proteomes" id="UP001437256">
    <property type="component" value="Unassembled WGS sequence"/>
</dbReference>
<feature type="compositionally biased region" description="Basic residues" evidence="8">
    <location>
        <begin position="949"/>
        <end position="960"/>
    </location>
</feature>
<feature type="compositionally biased region" description="Acidic residues" evidence="8">
    <location>
        <begin position="514"/>
        <end position="528"/>
    </location>
</feature>
<evidence type="ECO:0000313" key="11">
    <source>
        <dbReference type="Proteomes" id="UP001437256"/>
    </source>
</evidence>
<name>A0ABR3A2B6_9AGAR</name>
<comment type="similarity">
    <text evidence="2">Belongs to the CND3 (condensin subunit 3) family.</text>
</comment>
<dbReference type="Pfam" id="PF12719">
    <property type="entry name" value="Cnd3"/>
    <property type="match status" value="1"/>
</dbReference>
<feature type="region of interest" description="Disordered" evidence="8">
    <location>
        <begin position="510"/>
        <end position="555"/>
    </location>
</feature>
<comment type="subcellular location">
    <subcellularLocation>
        <location evidence="1">Chromosome</location>
    </subcellularLocation>
</comment>
<organism evidence="10 11">
    <name type="scientific">Marasmius tenuissimus</name>
    <dbReference type="NCBI Taxonomy" id="585030"/>
    <lineage>
        <taxon>Eukaryota</taxon>
        <taxon>Fungi</taxon>
        <taxon>Dikarya</taxon>
        <taxon>Basidiomycota</taxon>
        <taxon>Agaricomycotina</taxon>
        <taxon>Agaricomycetes</taxon>
        <taxon>Agaricomycetidae</taxon>
        <taxon>Agaricales</taxon>
        <taxon>Marasmiineae</taxon>
        <taxon>Marasmiaceae</taxon>
        <taxon>Marasmius</taxon>
    </lineage>
</organism>
<dbReference type="InterPro" id="IPR027165">
    <property type="entry name" value="CND3"/>
</dbReference>
<feature type="compositionally biased region" description="Polar residues" evidence="8">
    <location>
        <begin position="1065"/>
        <end position="1075"/>
    </location>
</feature>
<sequence length="1097" mass="125052">MPSVAKDRSSQLHGLSQDIREIFGQAQNTSLNHQKNIIALYKLHNKAVGIIEPHRNGVKMLGENEFKKTMFDILNTVLAFKKGVVQADRAVKFLANYFKHMNDRVLTDEDDMDNTSMDTAASRFTDNVVEYLLNNGCGAKDKVVRYRSVLICAEIVFVLGEIDQDIYDRLYTVLLERLTDKETSVRTQAAIALGKFSQTEEDPRLLEILLDGLAYDPSWEVRRAIVMNIPITAASLPAIVDRTKDTEPTVRKLVFSHVLNRDLPANDKVPHHPANLTIAQRESICKNGFGDRESTVRSAAAGLIEVWMRALGDEELDMVTQVTRLLERFDLMENKVANDMLLGVFAELPHIFESISFKETFWGSLTPEKAFMIRVFVEHCDAVNKRDRKEEVLPEVTALAFRIEHVYEQLFILIRDEEAGEVELDDEARVDRQDEKDNYEMILQEMLKLAVRLDYQDEAGRRKMHTLIENLLVKGLTPRHVPVCLDVFRVLSNSEGDLIRRVVGIIEYIRDPPQEEEDEPPIEDDPDASFDQTPGTSGSRTKSREEMTPAEQEHEDEKILVCLTLLEGCLERINGPLSEHALLDAVRNNLIAPCLARKEIAFREKATLCLALMCLIDEEMGVRWINFFYVQIERSETSEDMKLHMLRAVFDILIVYSNRILSSEAEERYISFFTNLLDNERSAKMQAVLGGGLAKFALAGVLVNKMLLQRLVVMYFRPSSANNHALRQCLHYFIPMFCRLNPANQAHINSIFLPTLEELCILHYTKDDDEDMVPMLQIGSMFAEWTDPGIVLADKGDPILQFETALEITRELAKGKLHEEHSKEFRKVLFQVLPKLNLPDAIDERQLVHLKVWVKYLRASRPPRDTVAKTAFKKFEDAFVKKYEEQLRDFDENQYRALEDFNNLFEEVDNLIPEDDEVVEPVERSGRKRRSMSVTSTTTDGEGPSDRTRRGKAKAKKRRVSTSEDEDSYDEDETDRAGSTPPQSSAPTRTMPKRAQVVCPIMSGMVSDPLPLFSATRRPAPEPTLDLVTNRIEETDEDDDDAEATPRVSNRTRSSHTTNDDDESQPNLSASTIPNDSIFDDDDEEEEDEVSGLLVED</sequence>
<feature type="compositionally biased region" description="Basic and acidic residues" evidence="8">
    <location>
        <begin position="542"/>
        <end position="555"/>
    </location>
</feature>
<evidence type="ECO:0000256" key="8">
    <source>
        <dbReference type="SAM" id="MobiDB-lite"/>
    </source>
</evidence>
<dbReference type="InterPro" id="IPR025977">
    <property type="entry name" value="Cnd3_C"/>
</dbReference>
<feature type="compositionally biased region" description="Polar residues" evidence="8">
    <location>
        <begin position="1047"/>
        <end position="1057"/>
    </location>
</feature>
<dbReference type="PANTHER" id="PTHR14418">
    <property type="entry name" value="CONDENSIN COMPLEX SUBUNIT 3-RELATED"/>
    <property type="match status" value="1"/>
</dbReference>
<keyword evidence="11" id="KW-1185">Reference proteome</keyword>
<accession>A0ABR3A2B6</accession>
<keyword evidence="7" id="KW-0131">Cell cycle</keyword>
<dbReference type="InterPro" id="IPR016024">
    <property type="entry name" value="ARM-type_fold"/>
</dbReference>
<comment type="caution">
    <text evidence="10">The sequence shown here is derived from an EMBL/GenBank/DDBJ whole genome shotgun (WGS) entry which is preliminary data.</text>
</comment>
<dbReference type="PANTHER" id="PTHR14418:SF5">
    <property type="entry name" value="CONDENSIN COMPLEX SUBUNIT 3"/>
    <property type="match status" value="1"/>
</dbReference>
<dbReference type="EMBL" id="JBBXMP010000020">
    <property type="protein sequence ID" value="KAL0068115.1"/>
    <property type="molecule type" value="Genomic_DNA"/>
</dbReference>
<reference evidence="10 11" key="1">
    <citation type="submission" date="2024-05" db="EMBL/GenBank/DDBJ databases">
        <title>A draft genome resource for the thread blight pathogen Marasmius tenuissimus strain MS-2.</title>
        <authorList>
            <person name="Yulfo-Soto G.E."/>
            <person name="Baruah I.K."/>
            <person name="Amoako-Attah I."/>
            <person name="Bukari Y."/>
            <person name="Meinhardt L.W."/>
            <person name="Bailey B.A."/>
            <person name="Cohen S.P."/>
        </authorList>
    </citation>
    <scope>NUCLEOTIDE SEQUENCE [LARGE SCALE GENOMIC DNA]</scope>
    <source>
        <strain evidence="10 11">MS-2</strain>
    </source>
</reference>
<dbReference type="Pfam" id="PF13646">
    <property type="entry name" value="HEAT_2"/>
    <property type="match status" value="1"/>
</dbReference>
<feature type="region of interest" description="Disordered" evidence="8">
    <location>
        <begin position="915"/>
        <end position="992"/>
    </location>
</feature>
<evidence type="ECO:0000259" key="9">
    <source>
        <dbReference type="Pfam" id="PF12719"/>
    </source>
</evidence>
<evidence type="ECO:0000256" key="5">
    <source>
        <dbReference type="ARBA" id="ARBA00022776"/>
    </source>
</evidence>
<evidence type="ECO:0000256" key="2">
    <source>
        <dbReference type="ARBA" id="ARBA00006533"/>
    </source>
</evidence>
<protein>
    <submittedName>
        <fullName evidence="10">Chromosome condensation complex Condensin, subunit G</fullName>
    </submittedName>
</protein>
<gene>
    <name evidence="10" type="primary">YCG1_1</name>
    <name evidence="10" type="ORF">AAF712_004775</name>
</gene>
<feature type="compositionally biased region" description="Acidic residues" evidence="8">
    <location>
        <begin position="1078"/>
        <end position="1097"/>
    </location>
</feature>
<evidence type="ECO:0000256" key="3">
    <source>
        <dbReference type="ARBA" id="ARBA00022454"/>
    </source>
</evidence>
<evidence type="ECO:0000256" key="7">
    <source>
        <dbReference type="ARBA" id="ARBA00023306"/>
    </source>
</evidence>
<proteinExistence type="inferred from homology"/>
<feature type="region of interest" description="Disordered" evidence="8">
    <location>
        <begin position="1013"/>
        <end position="1097"/>
    </location>
</feature>
<feature type="compositionally biased region" description="Acidic residues" evidence="8">
    <location>
        <begin position="963"/>
        <end position="974"/>
    </location>
</feature>
<keyword evidence="4" id="KW-0132">Cell division</keyword>
<dbReference type="InterPro" id="IPR011989">
    <property type="entry name" value="ARM-like"/>
</dbReference>
<feature type="compositionally biased region" description="Polar residues" evidence="8">
    <location>
        <begin position="530"/>
        <end position="540"/>
    </location>
</feature>
<evidence type="ECO:0000256" key="1">
    <source>
        <dbReference type="ARBA" id="ARBA00004286"/>
    </source>
</evidence>
<evidence type="ECO:0000256" key="4">
    <source>
        <dbReference type="ARBA" id="ARBA00022618"/>
    </source>
</evidence>
<evidence type="ECO:0000313" key="10">
    <source>
        <dbReference type="EMBL" id="KAL0068115.1"/>
    </source>
</evidence>
<dbReference type="Gene3D" id="1.25.10.10">
    <property type="entry name" value="Leucine-rich Repeat Variant"/>
    <property type="match status" value="1"/>
</dbReference>
<keyword evidence="6" id="KW-0226">DNA condensation</keyword>
<keyword evidence="3" id="KW-0158">Chromosome</keyword>
<dbReference type="SUPFAM" id="SSF48371">
    <property type="entry name" value="ARM repeat"/>
    <property type="match status" value="1"/>
</dbReference>
<evidence type="ECO:0000256" key="6">
    <source>
        <dbReference type="ARBA" id="ARBA00023067"/>
    </source>
</evidence>